<dbReference type="RefSeq" id="WP_007505770.1">
    <property type="nucleotide sequence ID" value="NZ_AFCE01000156.1"/>
</dbReference>
<dbReference type="InterPro" id="IPR001119">
    <property type="entry name" value="SLH_dom"/>
</dbReference>
<dbReference type="AlphaFoldDB" id="F5L998"/>
<evidence type="ECO:0000313" key="5">
    <source>
        <dbReference type="Proteomes" id="UP000010716"/>
    </source>
</evidence>
<dbReference type="InterPro" id="IPR051465">
    <property type="entry name" value="Cell_Envelope_Struct_Comp"/>
</dbReference>
<accession>F5L998</accession>
<evidence type="ECO:0000259" key="2">
    <source>
        <dbReference type="PROSITE" id="PS51272"/>
    </source>
</evidence>
<dbReference type="eggNOG" id="COG2385">
    <property type="taxonomic scope" value="Bacteria"/>
</dbReference>
<evidence type="ECO:0000313" key="6">
    <source>
        <dbReference type="Proteomes" id="UP000825179"/>
    </source>
</evidence>
<dbReference type="NCBIfam" id="TIGR02669">
    <property type="entry name" value="SpoIID_LytB"/>
    <property type="match status" value="1"/>
</dbReference>
<dbReference type="InterPro" id="IPR013693">
    <property type="entry name" value="SpoIID/LytB_N"/>
</dbReference>
<evidence type="ECO:0000313" key="3">
    <source>
        <dbReference type="EMBL" id="EGL82040.1"/>
    </source>
</evidence>
<dbReference type="PANTHER" id="PTHR43308">
    <property type="entry name" value="OUTER MEMBRANE PROTEIN ALPHA-RELATED"/>
    <property type="match status" value="1"/>
</dbReference>
<gene>
    <name evidence="3" type="ORF">CathTA2_2403</name>
    <name evidence="4" type="ORF">HUR95_00955</name>
</gene>
<dbReference type="OrthoDB" id="9794671at2"/>
<dbReference type="EMBL" id="CP082237">
    <property type="protein sequence ID" value="QZT34041.1"/>
    <property type="molecule type" value="Genomic_DNA"/>
</dbReference>
<reference evidence="3 5" key="1">
    <citation type="journal article" date="2011" name="J. Bacteriol.">
        <title>Draft genome sequence of the thermoalkaliphilic Caldalkalibacillus thermarum strain TA2.A1.</title>
        <authorList>
            <person name="Kalamorz F."/>
            <person name="Keis S."/>
            <person name="McMillan D.G."/>
            <person name="Olsson K."/>
            <person name="Stanton J.A."/>
            <person name="Stockwell P."/>
            <person name="Black M.A."/>
            <person name="Klingeman D.M."/>
            <person name="Land M.L."/>
            <person name="Han C.S."/>
            <person name="Martin S.L."/>
            <person name="Becher S.A."/>
            <person name="Peddie C.J."/>
            <person name="Morgan H.W."/>
            <person name="Matthies D."/>
            <person name="Preiss L."/>
            <person name="Meier T."/>
            <person name="Brown S.D."/>
            <person name="Cook G.M."/>
        </authorList>
    </citation>
    <scope>NUCLEOTIDE SEQUENCE [LARGE SCALE GENOMIC DNA]</scope>
    <source>
        <strain evidence="3 5">TA2.A1</strain>
    </source>
</reference>
<dbReference type="Proteomes" id="UP000010716">
    <property type="component" value="Unassembled WGS sequence"/>
</dbReference>
<evidence type="ECO:0000313" key="4">
    <source>
        <dbReference type="EMBL" id="QZT34041.1"/>
    </source>
</evidence>
<dbReference type="InterPro" id="IPR013486">
    <property type="entry name" value="SpoIID/LytB"/>
</dbReference>
<protein>
    <submittedName>
        <fullName evidence="3">SpoIID/LytB domain protein</fullName>
    </submittedName>
    <submittedName>
        <fullName evidence="4">SpoIID/LytB domain-containing protein</fullName>
    </submittedName>
</protein>
<dbReference type="PROSITE" id="PS51272">
    <property type="entry name" value="SLH"/>
    <property type="match status" value="2"/>
</dbReference>
<reference evidence="4 6" key="2">
    <citation type="journal article" date="2020" name="Extremophiles">
        <title>Genomic analysis of Caldalkalibacillus thermarum TA2.A1 reveals aerobic alkaliphilic metabolism and evolutionary hallmarks linking alkaliphilic bacteria and plant life.</title>
        <authorList>
            <person name="de Jong S.I."/>
            <person name="van den Broek M.A."/>
            <person name="Merkel A.Y."/>
            <person name="de la Torre Cortes P."/>
            <person name="Kalamorz F."/>
            <person name="Cook G.M."/>
            <person name="van Loosdrecht M.C.M."/>
            <person name="McMillan D.G.G."/>
        </authorList>
    </citation>
    <scope>NUCLEOTIDE SEQUENCE [LARGE SCALE GENOMIC DNA]</scope>
    <source>
        <strain evidence="4 6">TA2.A1</strain>
    </source>
</reference>
<name>F5L998_CALTT</name>
<feature type="domain" description="SLH" evidence="2">
    <location>
        <begin position="589"/>
        <end position="648"/>
    </location>
</feature>
<keyword evidence="6" id="KW-1185">Reference proteome</keyword>
<feature type="domain" description="SLH" evidence="2">
    <location>
        <begin position="524"/>
        <end position="587"/>
    </location>
</feature>
<keyword evidence="1" id="KW-0732">Signal</keyword>
<dbReference type="GO" id="GO:0030435">
    <property type="term" value="P:sporulation resulting in formation of a cellular spore"/>
    <property type="evidence" value="ECO:0007669"/>
    <property type="project" value="InterPro"/>
</dbReference>
<dbReference type="EMBL" id="AFCE01000156">
    <property type="protein sequence ID" value="EGL82040.1"/>
    <property type="molecule type" value="Genomic_DNA"/>
</dbReference>
<sequence>MRFKAIMYAALTFILLSSFYFGSGHVVLASVDQDDLPYSQIKETYNIIFDGGTWYLIGREGYITIKLEKSSEKVEVIVHKDGPLLVSNDPNVSIVTEDVSANYIIYLIHPEREYNKEFNLIFYAVPSETEDYSIKAINIRDTAQDFNMMSTQQSDTVTIRGGGFGHRVGMSQWGAQGLARSGVSYDKILSHYYPGTRLEQRYNDSSQQVTVSLNNGNSRQEWIVKAPNGANIIDSTGKPAGQLDSNVTYRLSSEGQSLKFEKLNSNGTVASTQTVTGTSVNLNPGNSVIEINFSSNDIRKYTGTLKAEIDKGIKLTNIVNLDNYLNGVVPYEAYASWNIEALKAQTVAARTFAASRSFNVRDTQSDQVYRGVYEGQYANNVRSAVQGTNGQVLIFNGSLASSVYSASNGGWIESNVHGFGSSTQFAYLQGREDVYGSSKIIPEQKTTDNGPHSLSLYRWERYVTKSAIESAWPSIGQFQAYQITERAAGRGAETIKITGSKGTVSVNGREFRSKLGLPSTLIEPDLITFPDVSEKNPEYAIYALVREGIITGYPDGTFRPNGNITREEFGAILFRILGLKEKPEAAEHFVDVPRNSWAKGIIGALVDAGITRGVSADRFGYGENLTREQMASFFIRVLGYQKESEAANLPLTYSDANQIRQVHRNDVAFATEIGLMAGTGYNRFSPQEFSQRQWVARVAYEVYFNADQYHQRASQLGN</sequence>
<evidence type="ECO:0000256" key="1">
    <source>
        <dbReference type="ARBA" id="ARBA00022729"/>
    </source>
</evidence>
<dbReference type="Pfam" id="PF08486">
    <property type="entry name" value="SpoIID"/>
    <property type="match status" value="1"/>
</dbReference>
<dbReference type="KEGG" id="cthu:HUR95_00955"/>
<dbReference type="Proteomes" id="UP000825179">
    <property type="component" value="Chromosome"/>
</dbReference>
<dbReference type="Pfam" id="PF00395">
    <property type="entry name" value="SLH"/>
    <property type="match status" value="2"/>
</dbReference>
<reference evidence="4" key="3">
    <citation type="submission" date="2021-08" db="EMBL/GenBank/DDBJ databases">
        <authorList>
            <person name="de Jong S."/>
            <person name="van den Broek M."/>
            <person name="Merkel A."/>
            <person name="de la Torre Cortes P."/>
            <person name="Kalamorz F."/>
            <person name="Cook G."/>
            <person name="van Loosdrecht M."/>
            <person name="McMillan D."/>
        </authorList>
    </citation>
    <scope>NUCLEOTIDE SEQUENCE</scope>
    <source>
        <strain evidence="4">TA2.A1</strain>
    </source>
</reference>
<proteinExistence type="predicted"/>
<organism evidence="3 5">
    <name type="scientific">Caldalkalibacillus thermarum (strain TA2.A1)</name>
    <dbReference type="NCBI Taxonomy" id="986075"/>
    <lineage>
        <taxon>Bacteria</taxon>
        <taxon>Bacillati</taxon>
        <taxon>Bacillota</taxon>
        <taxon>Bacilli</taxon>
        <taxon>Bacillales</taxon>
        <taxon>Bacillaceae</taxon>
        <taxon>Caldalkalibacillus</taxon>
    </lineage>
</organism>